<reference evidence="3 4" key="1">
    <citation type="submission" date="2024-03" db="EMBL/GenBank/DDBJ databases">
        <title>The Acrasis kona genome and developmental transcriptomes reveal deep origins of eukaryotic multicellular pathways.</title>
        <authorList>
            <person name="Sheikh S."/>
            <person name="Fu C.-J."/>
            <person name="Brown M.W."/>
            <person name="Baldauf S.L."/>
        </authorList>
    </citation>
    <scope>NUCLEOTIDE SEQUENCE [LARGE SCALE GENOMIC DNA]</scope>
    <source>
        <strain evidence="3 4">ATCC MYA-3509</strain>
    </source>
</reference>
<dbReference type="EMBL" id="JAOPGA020001296">
    <property type="protein sequence ID" value="KAL0487041.1"/>
    <property type="molecule type" value="Genomic_DNA"/>
</dbReference>
<feature type="transmembrane region" description="Helical" evidence="1">
    <location>
        <begin position="337"/>
        <end position="358"/>
    </location>
</feature>
<accession>A0AAW2ZEA5</accession>
<feature type="transmembrane region" description="Helical" evidence="1">
    <location>
        <begin position="593"/>
        <end position="616"/>
    </location>
</feature>
<feature type="transmembrane region" description="Helical" evidence="1">
    <location>
        <begin position="765"/>
        <end position="788"/>
    </location>
</feature>
<dbReference type="InterPro" id="IPR014756">
    <property type="entry name" value="Ig_E-set"/>
</dbReference>
<feature type="transmembrane region" description="Helical" evidence="1">
    <location>
        <begin position="365"/>
        <end position="385"/>
    </location>
</feature>
<dbReference type="AlphaFoldDB" id="A0AAW2ZEA5"/>
<organism evidence="3 4">
    <name type="scientific">Acrasis kona</name>
    <dbReference type="NCBI Taxonomy" id="1008807"/>
    <lineage>
        <taxon>Eukaryota</taxon>
        <taxon>Discoba</taxon>
        <taxon>Heterolobosea</taxon>
        <taxon>Tetramitia</taxon>
        <taxon>Eutetramitia</taxon>
        <taxon>Acrasidae</taxon>
        <taxon>Acrasis</taxon>
    </lineage>
</organism>
<evidence type="ECO:0000313" key="3">
    <source>
        <dbReference type="EMBL" id="KAL0487041.1"/>
    </source>
</evidence>
<dbReference type="Proteomes" id="UP001431209">
    <property type="component" value="Unassembled WGS sequence"/>
</dbReference>
<proteinExistence type="predicted"/>
<dbReference type="InterPro" id="IPR013783">
    <property type="entry name" value="Ig-like_fold"/>
</dbReference>
<dbReference type="Gene3D" id="2.60.40.10">
    <property type="entry name" value="Immunoglobulins"/>
    <property type="match status" value="1"/>
</dbReference>
<keyword evidence="4" id="KW-1185">Reference proteome</keyword>
<dbReference type="PANTHER" id="PTHR11319">
    <property type="entry name" value="G PROTEIN-COUPLED RECEPTOR-RELATED"/>
    <property type="match status" value="1"/>
</dbReference>
<sequence length="953" mass="108306">MDSVKGCVFTQGKATLTAVAVDITSTTVYCNLPLLFLTQNSITELDVVVYNIYGDTSNSNQKMYFHDSLILSQLNPSVSPTIGNISTLITVLNFLPNFNIYVRFGQFISKNPCNVVNSTVVKCDVISHSSGNVRVMLSHDKVNWYMQYGDLFIDQDTSITRWNNFYYQPCAAGWESPRYDIPCKKCQPGYFKPIEGTFNCIQCSNGTYSSNEASLTCDKCPIYTTSADRSPSYYSCVCPPGYFYLGENKNAPCVSCLTGANCQGYNITIPNALKGFWHTAADPYNYVACYPAAACPGGAGGFDYCAPGYNNLSRVCGQCQNGFYKWQNACRECTPGAWYKLLLAGIGLAVITVVFFAVSSTKVTHLSSISIAFGFWQILSIFSSFDVQWPTTVGDSLVAASLANFNIDFLSPQCVFPEMTFATKWVLITCVPFYFLFAFIVLYIFGLIRGVIVNRTGKYIPFKYKRFKLDENITLINYSHKMMEQSVRKRDKIKYKLLNIVGGLYLMCFNVVIYSYNFSLWMIKGGVTRRQSRVFLSKIINSFTALISFLYLFIIQQASQIFVCTPQADSSLTLNASPDIQCSLKDDQWVKMLPLSIIIYIIFGLGYVIMFIVLYFRSKYLFKKQNELKMQMASAEELNDEQCVLVLESQLGDVKTSIKNFKTEFKFLLTRFKIKYFFWELVITSRKLAVAILNTFLPSILVVVFGLLIMFLSLILHMQTVPFRKKFHNLTEYVVLISIVLTLFFGLLFFVDQFPTPQFKSFCNVITIIVIIASTVIVILMSMMDFLIRRRKENAAEKAKRDAIREKFGDLKEQELEAEYKKLFPSVFHNVETQGDDDVDDWLVEKNPLFESNDDLEDEEWALIINPLSEVVEVAVSDYMDTEASREIRFTPPFYMSDADSEGEDEENKQTLNGIILDVFSMRRLKKNLGVMKSGGKNIAKKFRKKNGGFHQL</sequence>
<evidence type="ECO:0000259" key="2">
    <source>
        <dbReference type="Pfam" id="PF07699"/>
    </source>
</evidence>
<dbReference type="SUPFAM" id="SSF81296">
    <property type="entry name" value="E set domains"/>
    <property type="match status" value="1"/>
</dbReference>
<feature type="transmembrane region" description="Helical" evidence="1">
    <location>
        <begin position="497"/>
        <end position="515"/>
    </location>
</feature>
<dbReference type="Pfam" id="PF07699">
    <property type="entry name" value="Ephrin_rec_like"/>
    <property type="match status" value="1"/>
</dbReference>
<feature type="transmembrane region" description="Helical" evidence="1">
    <location>
        <begin position="696"/>
        <end position="718"/>
    </location>
</feature>
<dbReference type="InterPro" id="IPR011641">
    <property type="entry name" value="Tyr-kin_ephrin_A/B_rcpt-like"/>
</dbReference>
<keyword evidence="1 3" id="KW-0812">Transmembrane</keyword>
<gene>
    <name evidence="3" type="ORF">AKO1_001359</name>
</gene>
<evidence type="ECO:0000313" key="4">
    <source>
        <dbReference type="Proteomes" id="UP001431209"/>
    </source>
</evidence>
<feature type="transmembrane region" description="Helical" evidence="1">
    <location>
        <begin position="535"/>
        <end position="554"/>
    </location>
</feature>
<dbReference type="Gene3D" id="2.10.50.10">
    <property type="entry name" value="Tumor Necrosis Factor Receptor, subunit A, domain 2"/>
    <property type="match status" value="1"/>
</dbReference>
<dbReference type="PANTHER" id="PTHR11319:SF35">
    <property type="entry name" value="OUTER MEMBRANE PROTEIN PMPC-RELATED"/>
    <property type="match status" value="1"/>
</dbReference>
<dbReference type="SMART" id="SM01411">
    <property type="entry name" value="Ephrin_rec_like"/>
    <property type="match status" value="1"/>
</dbReference>
<dbReference type="CDD" id="cd00185">
    <property type="entry name" value="TNFRSF"/>
    <property type="match status" value="1"/>
</dbReference>
<keyword evidence="1" id="KW-0472">Membrane</keyword>
<feature type="transmembrane region" description="Helical" evidence="1">
    <location>
        <begin position="425"/>
        <end position="448"/>
    </location>
</feature>
<comment type="caution">
    <text evidence="3">The sequence shown here is derived from an EMBL/GenBank/DDBJ whole genome shotgun (WGS) entry which is preliminary data.</text>
</comment>
<evidence type="ECO:0000256" key="1">
    <source>
        <dbReference type="SAM" id="Phobius"/>
    </source>
</evidence>
<feature type="transmembrane region" description="Helical" evidence="1">
    <location>
        <begin position="730"/>
        <end position="750"/>
    </location>
</feature>
<name>A0AAW2ZEA5_9EUKA</name>
<keyword evidence="1" id="KW-1133">Transmembrane helix</keyword>
<feature type="domain" description="Tyrosine-protein kinase ephrin type A/B receptor-like" evidence="2">
    <location>
        <begin position="196"/>
        <end position="226"/>
    </location>
</feature>
<protein>
    <submittedName>
        <fullName evidence="3">9 TM domain-containing transmembrane protein</fullName>
    </submittedName>
</protein>